<dbReference type="FunFam" id="3.40.50.1010:FF:000006">
    <property type="entry name" value="rRNA-processing protein UTP23 homolog"/>
    <property type="match status" value="1"/>
</dbReference>
<sequence length="333" mass="36245">MRQKRAKAYKRLMQSYCLTFGFRQPYQTLVDAQFCKNIAKSGIDVEKQFETVLQGKCKPMITQCCMQELYDLGRDSQYVVDLAKTFERRKCNHREPIPGDECLTSVIGETNKHRYVLATQSEELRNYIRKNVPAVPIMHDKRSVVVMEPMSETTKGKKNEMEESALKASMPTSVLPLPPTSLVDIIGLPSSSTDEASSKSVTATQPPPPKKRKGPKQPNPLSVKKKKAAPPPPSAAGSKGKSKVNGTNANTGEKRKRPSGGDEERAEGEDDKGSDEPVAVNVIGGGDSELGAGPDGESGRKKKKRRRKRKGSAAGGLGAEEGGDDDEGSDPED</sequence>
<keyword evidence="4" id="KW-0539">Nucleus</keyword>
<feature type="domain" description="UTP23 sensor motif region" evidence="9">
    <location>
        <begin position="209"/>
        <end position="227"/>
    </location>
</feature>
<evidence type="ECO:0000313" key="10">
    <source>
        <dbReference type="EMBL" id="CED83168.1"/>
    </source>
</evidence>
<evidence type="ECO:0000256" key="1">
    <source>
        <dbReference type="ARBA" id="ARBA00004604"/>
    </source>
</evidence>
<evidence type="ECO:0000256" key="4">
    <source>
        <dbReference type="ARBA" id="ARBA00023242"/>
    </source>
</evidence>
<dbReference type="AlphaFoldDB" id="A0A0F7SSY0"/>
<dbReference type="InterPro" id="IPR057776">
    <property type="entry name" value="UTP23_sensor"/>
</dbReference>
<comment type="similarity">
    <text evidence="6">Belongs to the UTP23/FCF1 family. UTP23 subfamily.</text>
</comment>
<feature type="region of interest" description="Disordered" evidence="8">
    <location>
        <begin position="185"/>
        <end position="333"/>
    </location>
</feature>
<comment type="function">
    <text evidence="5">Involved in rRNA-processing and ribosome biogenesis.</text>
</comment>
<dbReference type="Pfam" id="PF24779">
    <property type="entry name" value="UTP23_sensor"/>
    <property type="match status" value="1"/>
</dbReference>
<evidence type="ECO:0000256" key="7">
    <source>
        <dbReference type="ARBA" id="ARBA00076388"/>
    </source>
</evidence>
<dbReference type="GO" id="GO:0006364">
    <property type="term" value="P:rRNA processing"/>
    <property type="evidence" value="ECO:0007669"/>
    <property type="project" value="UniProtKB-KW"/>
</dbReference>
<dbReference type="GO" id="GO:0032040">
    <property type="term" value="C:small-subunit processome"/>
    <property type="evidence" value="ECO:0007669"/>
    <property type="project" value="InterPro"/>
</dbReference>
<dbReference type="Pfam" id="PF04900">
    <property type="entry name" value="Fcf1"/>
    <property type="match status" value="1"/>
</dbReference>
<feature type="compositionally biased region" description="Acidic residues" evidence="8">
    <location>
        <begin position="264"/>
        <end position="273"/>
    </location>
</feature>
<evidence type="ECO:0000256" key="3">
    <source>
        <dbReference type="ARBA" id="ARBA00022552"/>
    </source>
</evidence>
<proteinExistence type="inferred from homology"/>
<evidence type="ECO:0000259" key="9">
    <source>
        <dbReference type="Pfam" id="PF24779"/>
    </source>
</evidence>
<dbReference type="PANTHER" id="PTHR12416">
    <property type="entry name" value="RRNA-PROCESSING PROTEIN UTP23 HOMOLOG"/>
    <property type="match status" value="1"/>
</dbReference>
<accession>A0A0F7SSY0</accession>
<feature type="compositionally biased region" description="Polar residues" evidence="8">
    <location>
        <begin position="189"/>
        <end position="204"/>
    </location>
</feature>
<feature type="compositionally biased region" description="Acidic residues" evidence="8">
    <location>
        <begin position="321"/>
        <end position="333"/>
    </location>
</feature>
<dbReference type="SUPFAM" id="SSF88723">
    <property type="entry name" value="PIN domain-like"/>
    <property type="match status" value="1"/>
</dbReference>
<dbReference type="Gene3D" id="3.40.50.1010">
    <property type="entry name" value="5'-nuclease"/>
    <property type="match status" value="1"/>
</dbReference>
<name>A0A0F7SSY0_PHARH</name>
<feature type="compositionally biased region" description="Basic residues" evidence="8">
    <location>
        <begin position="300"/>
        <end position="311"/>
    </location>
</feature>
<organism evidence="10">
    <name type="scientific">Phaffia rhodozyma</name>
    <name type="common">Yeast</name>
    <name type="synonym">Xanthophyllomyces dendrorhous</name>
    <dbReference type="NCBI Taxonomy" id="264483"/>
    <lineage>
        <taxon>Eukaryota</taxon>
        <taxon>Fungi</taxon>
        <taxon>Dikarya</taxon>
        <taxon>Basidiomycota</taxon>
        <taxon>Agaricomycotina</taxon>
        <taxon>Tremellomycetes</taxon>
        <taxon>Cystofilobasidiales</taxon>
        <taxon>Mrakiaceae</taxon>
        <taxon>Phaffia</taxon>
    </lineage>
</organism>
<feature type="compositionally biased region" description="Gly residues" evidence="8">
    <location>
        <begin position="283"/>
        <end position="296"/>
    </location>
</feature>
<evidence type="ECO:0000256" key="6">
    <source>
        <dbReference type="ARBA" id="ARBA00038503"/>
    </source>
</evidence>
<evidence type="ECO:0000256" key="8">
    <source>
        <dbReference type="SAM" id="MobiDB-lite"/>
    </source>
</evidence>
<keyword evidence="2" id="KW-0690">Ribosome biogenesis</keyword>
<dbReference type="InterPro" id="IPR029060">
    <property type="entry name" value="PIN-like_dom_sf"/>
</dbReference>
<comment type="subcellular location">
    <subcellularLocation>
        <location evidence="1">Nucleus</location>
        <location evidence="1">Nucleolus</location>
    </subcellularLocation>
</comment>
<keyword evidence="3" id="KW-0698">rRNA processing</keyword>
<reference evidence="10" key="1">
    <citation type="submission" date="2014-08" db="EMBL/GenBank/DDBJ databases">
        <authorList>
            <person name="Sharma Rahul"/>
            <person name="Thines Marco"/>
        </authorList>
    </citation>
    <scope>NUCLEOTIDE SEQUENCE</scope>
</reference>
<dbReference type="CDD" id="cd09865">
    <property type="entry name" value="PIN_ScUtp23p-like"/>
    <property type="match status" value="1"/>
</dbReference>
<evidence type="ECO:0000256" key="2">
    <source>
        <dbReference type="ARBA" id="ARBA00022517"/>
    </source>
</evidence>
<evidence type="ECO:0000256" key="5">
    <source>
        <dbReference type="ARBA" id="ARBA00037300"/>
    </source>
</evidence>
<dbReference type="InterPro" id="IPR006984">
    <property type="entry name" value="Fcf1/UTP23"/>
</dbReference>
<protein>
    <recommendedName>
        <fullName evidence="7">U three protein 23</fullName>
    </recommendedName>
</protein>
<dbReference type="EMBL" id="LN483142">
    <property type="protein sequence ID" value="CED83168.1"/>
    <property type="molecule type" value="Genomic_DNA"/>
</dbReference>